<evidence type="ECO:0000256" key="1">
    <source>
        <dbReference type="SAM" id="Phobius"/>
    </source>
</evidence>
<feature type="transmembrane region" description="Helical" evidence="1">
    <location>
        <begin position="46"/>
        <end position="62"/>
    </location>
</feature>
<proteinExistence type="predicted"/>
<reference evidence="2" key="1">
    <citation type="submission" date="2022-06" db="EMBL/GenBank/DDBJ databases">
        <title>Solitalea sp. MAHUQ-68 isolated from rhizospheric soil.</title>
        <authorList>
            <person name="Huq M.A."/>
        </authorList>
    </citation>
    <scope>NUCLEOTIDE SEQUENCE</scope>
    <source>
        <strain evidence="2">MAHUQ-68</strain>
    </source>
</reference>
<name>A0A9X2JDF7_9SPHI</name>
<evidence type="ECO:0000313" key="2">
    <source>
        <dbReference type="EMBL" id="MCO4294098.1"/>
    </source>
</evidence>
<comment type="caution">
    <text evidence="2">The sequence shown here is derived from an EMBL/GenBank/DDBJ whole genome shotgun (WGS) entry which is preliminary data.</text>
</comment>
<keyword evidence="1" id="KW-0472">Membrane</keyword>
<dbReference type="AlphaFoldDB" id="A0A9X2JDF7"/>
<dbReference type="Proteomes" id="UP001155182">
    <property type="component" value="Unassembled WGS sequence"/>
</dbReference>
<dbReference type="RefSeq" id="WP_252588997.1">
    <property type="nucleotide sequence ID" value="NZ_JAMWYS010000053.1"/>
</dbReference>
<dbReference type="EMBL" id="JAMWYS010000053">
    <property type="protein sequence ID" value="MCO4294098.1"/>
    <property type="molecule type" value="Genomic_DNA"/>
</dbReference>
<sequence>MDDFMIAIVLLLVTTFISRTISEKATKKLDQIKKAELIDLFSNGRIYAFGILIGIVVLFFLSTKFNLLDPLIAYIIYIVSILVFLIVTSIISYRKLKANDFPGTYIKSYLLSTSLRFIGFVIFFTMIKY</sequence>
<gene>
    <name evidence="2" type="ORF">NF867_14640</name>
</gene>
<keyword evidence="3" id="KW-1185">Reference proteome</keyword>
<keyword evidence="1" id="KW-1133">Transmembrane helix</keyword>
<evidence type="ECO:0000313" key="3">
    <source>
        <dbReference type="Proteomes" id="UP001155182"/>
    </source>
</evidence>
<accession>A0A9X2JDF7</accession>
<protein>
    <submittedName>
        <fullName evidence="2">Uncharacterized protein</fullName>
    </submittedName>
</protein>
<feature type="transmembrane region" description="Helical" evidence="1">
    <location>
        <begin position="105"/>
        <end position="127"/>
    </location>
</feature>
<feature type="transmembrane region" description="Helical" evidence="1">
    <location>
        <begin position="74"/>
        <end position="93"/>
    </location>
</feature>
<keyword evidence="1" id="KW-0812">Transmembrane</keyword>
<organism evidence="2 3">
    <name type="scientific">Solitalea agri</name>
    <dbReference type="NCBI Taxonomy" id="2953739"/>
    <lineage>
        <taxon>Bacteria</taxon>
        <taxon>Pseudomonadati</taxon>
        <taxon>Bacteroidota</taxon>
        <taxon>Sphingobacteriia</taxon>
        <taxon>Sphingobacteriales</taxon>
        <taxon>Sphingobacteriaceae</taxon>
        <taxon>Solitalea</taxon>
    </lineage>
</organism>